<dbReference type="InterPro" id="IPR013087">
    <property type="entry name" value="Znf_C2H2_type"/>
</dbReference>
<feature type="domain" description="C2H2-type" evidence="12">
    <location>
        <begin position="254"/>
        <end position="281"/>
    </location>
</feature>
<name>A0A3Q7MQJ0_CALUR</name>
<feature type="region of interest" description="Disordered" evidence="11">
    <location>
        <begin position="35"/>
        <end position="115"/>
    </location>
</feature>
<evidence type="ECO:0000256" key="7">
    <source>
        <dbReference type="ARBA" id="ARBA00023125"/>
    </source>
</evidence>
<keyword evidence="6" id="KW-0805">Transcription regulation</keyword>
<reference evidence="14" key="2">
    <citation type="submission" date="2025-08" db="UniProtKB">
        <authorList>
            <consortium name="RefSeq"/>
        </authorList>
    </citation>
    <scope>IDENTIFICATION</scope>
    <source>
        <tissue evidence="14">Blood</tissue>
    </source>
</reference>
<dbReference type="Gene3D" id="3.30.160.60">
    <property type="entry name" value="Classic Zinc Finger"/>
    <property type="match status" value="6"/>
</dbReference>
<dbReference type="RefSeq" id="XP_025709558.1">
    <property type="nucleotide sequence ID" value="XM_025853773.1"/>
</dbReference>
<keyword evidence="13" id="KW-1185">Reference proteome</keyword>
<proteinExistence type="predicted"/>
<dbReference type="GO" id="GO:0005634">
    <property type="term" value="C:nucleus"/>
    <property type="evidence" value="ECO:0007669"/>
    <property type="project" value="UniProtKB-SubCell"/>
</dbReference>
<dbReference type="Proteomes" id="UP000286641">
    <property type="component" value="Unplaced"/>
</dbReference>
<dbReference type="Pfam" id="PF00096">
    <property type="entry name" value="zf-C2H2"/>
    <property type="match status" value="5"/>
</dbReference>
<dbReference type="PANTHER" id="PTHR14196:SF12">
    <property type="entry name" value="ZINC FINGER PROTEIN 208-LIKE"/>
    <property type="match status" value="1"/>
</dbReference>
<evidence type="ECO:0000313" key="13">
    <source>
        <dbReference type="Proteomes" id="UP000286641"/>
    </source>
</evidence>
<dbReference type="AlphaFoldDB" id="A0A3Q7MQJ0"/>
<feature type="domain" description="C2H2-type" evidence="12">
    <location>
        <begin position="366"/>
        <end position="393"/>
    </location>
</feature>
<dbReference type="InParanoid" id="A0A3Q7MQJ0"/>
<feature type="domain" description="C2H2-type" evidence="12">
    <location>
        <begin position="282"/>
        <end position="309"/>
    </location>
</feature>
<feature type="domain" description="C2H2-type" evidence="12">
    <location>
        <begin position="338"/>
        <end position="365"/>
    </location>
</feature>
<dbReference type="InterPro" id="IPR036236">
    <property type="entry name" value="Znf_C2H2_sf"/>
</dbReference>
<evidence type="ECO:0000256" key="1">
    <source>
        <dbReference type="ARBA" id="ARBA00004123"/>
    </source>
</evidence>
<evidence type="ECO:0000259" key="12">
    <source>
        <dbReference type="PROSITE" id="PS50157"/>
    </source>
</evidence>
<evidence type="ECO:0000256" key="6">
    <source>
        <dbReference type="ARBA" id="ARBA00023015"/>
    </source>
</evidence>
<evidence type="ECO:0000256" key="10">
    <source>
        <dbReference type="PROSITE-ProRule" id="PRU00042"/>
    </source>
</evidence>
<dbReference type="FunFam" id="3.30.160.60:FF:000180">
    <property type="entry name" value="Zinc finger protein 689"/>
    <property type="match status" value="5"/>
</dbReference>
<keyword evidence="2" id="KW-0479">Metal-binding</keyword>
<dbReference type="SMART" id="SM00355">
    <property type="entry name" value="ZnF_C2H2"/>
    <property type="match status" value="6"/>
</dbReference>
<evidence type="ECO:0000256" key="9">
    <source>
        <dbReference type="ARBA" id="ARBA00023242"/>
    </source>
</evidence>
<dbReference type="FunFam" id="3.30.160.60:FF:000030">
    <property type="entry name" value="Zinc finger protein 628"/>
    <property type="match status" value="1"/>
</dbReference>
<dbReference type="PROSITE" id="PS50157">
    <property type="entry name" value="ZINC_FINGER_C2H2_2"/>
    <property type="match status" value="6"/>
</dbReference>
<evidence type="ECO:0000256" key="3">
    <source>
        <dbReference type="ARBA" id="ARBA00022737"/>
    </source>
</evidence>
<dbReference type="CTD" id="146540"/>
<gene>
    <name evidence="14" type="primary">LOC112810265</name>
</gene>
<accession>A0A3Q7MQJ0</accession>
<feature type="domain" description="C2H2-type" evidence="12">
    <location>
        <begin position="310"/>
        <end position="337"/>
    </location>
</feature>
<keyword evidence="8" id="KW-0804">Transcription</keyword>
<evidence type="ECO:0000256" key="11">
    <source>
        <dbReference type="SAM" id="MobiDB-lite"/>
    </source>
</evidence>
<feature type="domain" description="C2H2-type" evidence="12">
    <location>
        <begin position="226"/>
        <end position="253"/>
    </location>
</feature>
<dbReference type="GO" id="GO:0000977">
    <property type="term" value="F:RNA polymerase II transcription regulatory region sequence-specific DNA binding"/>
    <property type="evidence" value="ECO:0007669"/>
    <property type="project" value="TreeGrafter"/>
</dbReference>
<keyword evidence="4 10" id="KW-0863">Zinc-finger</keyword>
<evidence type="ECO:0000256" key="2">
    <source>
        <dbReference type="ARBA" id="ARBA00022723"/>
    </source>
</evidence>
<dbReference type="SUPFAM" id="SSF57667">
    <property type="entry name" value="beta-beta-alpha zinc fingers"/>
    <property type="match status" value="4"/>
</dbReference>
<evidence type="ECO:0000313" key="14">
    <source>
        <dbReference type="RefSeq" id="XP_025709558.1"/>
    </source>
</evidence>
<dbReference type="GO" id="GO:0000981">
    <property type="term" value="F:DNA-binding transcription factor activity, RNA polymerase II-specific"/>
    <property type="evidence" value="ECO:0007669"/>
    <property type="project" value="TreeGrafter"/>
</dbReference>
<evidence type="ECO:0000256" key="5">
    <source>
        <dbReference type="ARBA" id="ARBA00022833"/>
    </source>
</evidence>
<organism evidence="13 14">
    <name type="scientific">Callorhinus ursinus</name>
    <name type="common">Northern fur seal</name>
    <dbReference type="NCBI Taxonomy" id="34884"/>
    <lineage>
        <taxon>Eukaryota</taxon>
        <taxon>Metazoa</taxon>
        <taxon>Chordata</taxon>
        <taxon>Craniata</taxon>
        <taxon>Vertebrata</taxon>
        <taxon>Euteleostomi</taxon>
        <taxon>Mammalia</taxon>
        <taxon>Eutheria</taxon>
        <taxon>Laurasiatheria</taxon>
        <taxon>Carnivora</taxon>
        <taxon>Caniformia</taxon>
        <taxon>Pinnipedia</taxon>
        <taxon>Otariidae</taxon>
        <taxon>Callorhinus</taxon>
    </lineage>
</organism>
<dbReference type="GO" id="GO:0008270">
    <property type="term" value="F:zinc ion binding"/>
    <property type="evidence" value="ECO:0007669"/>
    <property type="project" value="UniProtKB-KW"/>
</dbReference>
<feature type="region of interest" description="Disordered" evidence="11">
    <location>
        <begin position="135"/>
        <end position="193"/>
    </location>
</feature>
<keyword evidence="7" id="KW-0238">DNA-binding</keyword>
<protein>
    <submittedName>
        <fullName evidence="14">Zinc finger protein 785-like isoform X1</fullName>
    </submittedName>
</protein>
<keyword evidence="5" id="KW-0862">Zinc</keyword>
<sequence length="397" mass="44248">MLVKGSALALKDFFRSQEGSSVSTYSGSLSWRSTGELAHGAAPGPSPGGCTRGGRERADERKQPRGRELRGRGRVLLPRGVGLSAARAEGPVPGRDAGDLRPPGRARRTQCFPSAGFSGPKPAFISWVEGEVEAWSPEAQDPEGETRAAVIRDRGSRDESEKKEELKKSPKQKEMEHEEVSLKEWLPSSRPSGANHRASCPALCWNSGRSPVKPWFKDTTTRKSPYSCPDCGRNFSYPSLLANHKRVHSGEQPFPCDQCQAHFSQRKYLLQHQVIHTGEKPYSCPDCGQRFRQRGSLAIHRRAHSGEKPYPCPDCQSRFTYPYLLAIHQRKHTGEKPYSCPSCGLRFAYSSLLAIHRRTHTGEKPYPCPDCGLRFTYSSLLLSHQRIHSDSRPFPCP</sequence>
<evidence type="ECO:0000256" key="4">
    <source>
        <dbReference type="ARBA" id="ARBA00022771"/>
    </source>
</evidence>
<feature type="compositionally biased region" description="Basic and acidic residues" evidence="11">
    <location>
        <begin position="53"/>
        <end position="71"/>
    </location>
</feature>
<keyword evidence="3" id="KW-0677">Repeat</keyword>
<feature type="compositionally biased region" description="Low complexity" evidence="11">
    <location>
        <begin position="74"/>
        <end position="83"/>
    </location>
</feature>
<dbReference type="InterPro" id="IPR050717">
    <property type="entry name" value="C2H2-ZF_Transcription_Reg"/>
</dbReference>
<keyword evidence="9" id="KW-0539">Nucleus</keyword>
<evidence type="ECO:0000256" key="8">
    <source>
        <dbReference type="ARBA" id="ARBA00023163"/>
    </source>
</evidence>
<reference key="1">
    <citation type="submission" date="2019-01" db="UniProtKB">
        <authorList>
            <consortium name="RefSeq"/>
        </authorList>
    </citation>
    <scope>IDENTIFICATION</scope>
</reference>
<dbReference type="PROSITE" id="PS00028">
    <property type="entry name" value="ZINC_FINGER_C2H2_1"/>
    <property type="match status" value="6"/>
</dbReference>
<feature type="compositionally biased region" description="Basic and acidic residues" evidence="11">
    <location>
        <begin position="144"/>
        <end position="182"/>
    </location>
</feature>
<comment type="subcellular location">
    <subcellularLocation>
        <location evidence="1">Nucleus</location>
    </subcellularLocation>
</comment>
<dbReference type="PANTHER" id="PTHR14196">
    <property type="entry name" value="ODD-SKIPPED - RELATED"/>
    <property type="match status" value="1"/>
</dbReference>